<protein>
    <submittedName>
        <fullName evidence="4">Iron dicitrate transporter FecR</fullName>
    </submittedName>
</protein>
<dbReference type="RefSeq" id="WP_188937605.1">
    <property type="nucleotide sequence ID" value="NZ_BMIA01000004.1"/>
</dbReference>
<evidence type="ECO:0000313" key="5">
    <source>
        <dbReference type="Proteomes" id="UP000600214"/>
    </source>
</evidence>
<feature type="domain" description="FecR protein" evidence="2">
    <location>
        <begin position="146"/>
        <end position="234"/>
    </location>
</feature>
<evidence type="ECO:0000313" key="4">
    <source>
        <dbReference type="EMBL" id="GGH48764.1"/>
    </source>
</evidence>
<name>A0ABQ1Z3V4_9BACT</name>
<dbReference type="PANTHER" id="PTHR30273:SF2">
    <property type="entry name" value="PROTEIN FECR"/>
    <property type="match status" value="1"/>
</dbReference>
<dbReference type="PANTHER" id="PTHR30273">
    <property type="entry name" value="PERIPLASMIC SIGNAL SENSOR AND SIGMA FACTOR ACTIVATOR FECR-RELATED"/>
    <property type="match status" value="1"/>
</dbReference>
<sequence length="362" mass="41172">MNDESLNIEDLLSNDSFITWVLQDDDALLWEEFVRANPDKKELLEKASKIVLDLHRAEREAVPSIDEQKLWARIESTAESREEPFVPATPGKKLFKTFLIAACVLLIAAFGVFQTMRTDRKRVTYKELLTHAKVENQLVEKQNQGNEAMEVRLEDGTVITLGKNSKLSYPTHFQKQKREVFLSGEAFFNVTKDPFRPFLVYANETVTKVLGTSFEIRAFENSKDVTVHVRTGRVSVYKQSRIQTGDPETTGLVLLPNQKGTFNRDSEMLVKNLVEEPLPITPIAETKKIRFDEVPATEVFAEMEKVYGVQILCDHELLSKCIISTSIRNESLYDNLDVICRTIGGTYKEIDAQIVIDAKGCF</sequence>
<feature type="domain" description="Protein FecR C-terminal" evidence="3">
    <location>
        <begin position="288"/>
        <end position="356"/>
    </location>
</feature>
<evidence type="ECO:0000259" key="3">
    <source>
        <dbReference type="Pfam" id="PF16344"/>
    </source>
</evidence>
<evidence type="ECO:0000256" key="1">
    <source>
        <dbReference type="SAM" id="Phobius"/>
    </source>
</evidence>
<evidence type="ECO:0000259" key="2">
    <source>
        <dbReference type="Pfam" id="PF04773"/>
    </source>
</evidence>
<dbReference type="Proteomes" id="UP000600214">
    <property type="component" value="Unassembled WGS sequence"/>
</dbReference>
<keyword evidence="1" id="KW-0472">Membrane</keyword>
<dbReference type="Pfam" id="PF16344">
    <property type="entry name" value="FecR_C"/>
    <property type="match status" value="1"/>
</dbReference>
<dbReference type="Gene3D" id="2.60.120.1440">
    <property type="match status" value="1"/>
</dbReference>
<accession>A0ABQ1Z3V4</accession>
<keyword evidence="5" id="KW-1185">Reference proteome</keyword>
<dbReference type="Pfam" id="PF04773">
    <property type="entry name" value="FecR"/>
    <property type="match status" value="1"/>
</dbReference>
<comment type="caution">
    <text evidence="4">The sequence shown here is derived from an EMBL/GenBank/DDBJ whole genome shotgun (WGS) entry which is preliminary data.</text>
</comment>
<dbReference type="InterPro" id="IPR012373">
    <property type="entry name" value="Ferrdict_sens_TM"/>
</dbReference>
<dbReference type="InterPro" id="IPR032508">
    <property type="entry name" value="FecR_C"/>
</dbReference>
<reference evidence="5" key="1">
    <citation type="journal article" date="2019" name="Int. J. Syst. Evol. Microbiol.">
        <title>The Global Catalogue of Microorganisms (GCM) 10K type strain sequencing project: providing services to taxonomists for standard genome sequencing and annotation.</title>
        <authorList>
            <consortium name="The Broad Institute Genomics Platform"/>
            <consortium name="The Broad Institute Genome Sequencing Center for Infectious Disease"/>
            <person name="Wu L."/>
            <person name="Ma J."/>
        </authorList>
    </citation>
    <scope>NUCLEOTIDE SEQUENCE [LARGE SCALE GENOMIC DNA]</scope>
    <source>
        <strain evidence="5">CGMCC 1.15288</strain>
    </source>
</reference>
<dbReference type="Gene3D" id="3.55.50.30">
    <property type="match status" value="1"/>
</dbReference>
<keyword evidence="1" id="KW-0812">Transmembrane</keyword>
<dbReference type="EMBL" id="BMIA01000004">
    <property type="protein sequence ID" value="GGH48764.1"/>
    <property type="molecule type" value="Genomic_DNA"/>
</dbReference>
<proteinExistence type="predicted"/>
<keyword evidence="1" id="KW-1133">Transmembrane helix</keyword>
<organism evidence="4 5">
    <name type="scientific">Dyadobacter endophyticus</name>
    <dbReference type="NCBI Taxonomy" id="1749036"/>
    <lineage>
        <taxon>Bacteria</taxon>
        <taxon>Pseudomonadati</taxon>
        <taxon>Bacteroidota</taxon>
        <taxon>Cytophagia</taxon>
        <taxon>Cytophagales</taxon>
        <taxon>Spirosomataceae</taxon>
        <taxon>Dyadobacter</taxon>
    </lineage>
</organism>
<dbReference type="PIRSF" id="PIRSF018266">
    <property type="entry name" value="FecR"/>
    <property type="match status" value="1"/>
</dbReference>
<gene>
    <name evidence="4" type="ORF">GCM10007423_50200</name>
</gene>
<dbReference type="InterPro" id="IPR006860">
    <property type="entry name" value="FecR"/>
</dbReference>
<feature type="transmembrane region" description="Helical" evidence="1">
    <location>
        <begin position="94"/>
        <end position="113"/>
    </location>
</feature>